<accession>A0A315YPX2</accession>
<protein>
    <submittedName>
        <fullName evidence="2">Leucine rich repeat (LRR) protein</fullName>
    </submittedName>
</protein>
<dbReference type="SUPFAM" id="SSF52058">
    <property type="entry name" value="L domain-like"/>
    <property type="match status" value="1"/>
</dbReference>
<reference evidence="2 3" key="1">
    <citation type="submission" date="2018-05" db="EMBL/GenBank/DDBJ databases">
        <title>The Hungate 1000. A catalogue of reference genomes from the rumen microbiome.</title>
        <authorList>
            <person name="Kelly W."/>
        </authorList>
    </citation>
    <scope>NUCLEOTIDE SEQUENCE [LARGE SCALE GENOMIC DNA]</scope>
    <source>
        <strain evidence="2 3">SAb67</strain>
    </source>
</reference>
<evidence type="ECO:0000313" key="2">
    <source>
        <dbReference type="EMBL" id="PWJ14062.1"/>
    </source>
</evidence>
<dbReference type="InterPro" id="IPR026906">
    <property type="entry name" value="LRR_5"/>
</dbReference>
<evidence type="ECO:0000313" key="3">
    <source>
        <dbReference type="Proteomes" id="UP000245720"/>
    </source>
</evidence>
<organism evidence="2 3">
    <name type="scientific">Ruminococcus flavefaciens</name>
    <dbReference type="NCBI Taxonomy" id="1265"/>
    <lineage>
        <taxon>Bacteria</taxon>
        <taxon>Bacillati</taxon>
        <taxon>Bacillota</taxon>
        <taxon>Clostridia</taxon>
        <taxon>Eubacteriales</taxon>
        <taxon>Oscillospiraceae</taxon>
        <taxon>Ruminococcus</taxon>
    </lineage>
</organism>
<evidence type="ECO:0000256" key="1">
    <source>
        <dbReference type="SAM" id="Phobius"/>
    </source>
</evidence>
<name>A0A315YPX2_RUMFL</name>
<keyword evidence="1" id="KW-0812">Transmembrane</keyword>
<proteinExistence type="predicted"/>
<dbReference type="InterPro" id="IPR032675">
    <property type="entry name" value="LRR_dom_sf"/>
</dbReference>
<comment type="caution">
    <text evidence="2">The sequence shown here is derived from an EMBL/GenBank/DDBJ whole genome shotgun (WGS) entry which is preliminary data.</text>
</comment>
<dbReference type="Proteomes" id="UP000245720">
    <property type="component" value="Unassembled WGS sequence"/>
</dbReference>
<gene>
    <name evidence="2" type="ORF">IE37_00994</name>
</gene>
<dbReference type="RefSeq" id="WP_109725844.1">
    <property type="nucleotide sequence ID" value="NZ_QGDI01000003.1"/>
</dbReference>
<keyword evidence="1" id="KW-1133">Transmembrane helix</keyword>
<dbReference type="AlphaFoldDB" id="A0A315YPX2"/>
<dbReference type="EMBL" id="QGDI01000003">
    <property type="protein sequence ID" value="PWJ14062.1"/>
    <property type="molecule type" value="Genomic_DNA"/>
</dbReference>
<feature type="transmembrane region" description="Helical" evidence="1">
    <location>
        <begin position="265"/>
        <end position="286"/>
    </location>
</feature>
<dbReference type="Gene3D" id="3.80.10.10">
    <property type="entry name" value="Ribonuclease Inhibitor"/>
    <property type="match status" value="1"/>
</dbReference>
<dbReference type="Pfam" id="PF13306">
    <property type="entry name" value="LRR_5"/>
    <property type="match status" value="1"/>
</dbReference>
<sequence length="300" mass="32423">MKKLIMLAVAALTLTGGGDSAEKAHGSSYDYTIIDGEVTIVGFTGEPVYIDIPDFIEGCPVTEVRDNAFYNCHTLKWIRLPDTVEKIGHHSFYACYELESVILPDGLEEIGMGCFCGCGALSYVELPETLKVLPDSCFRACTSLTAAELPESLETMDKFCFAGCTELKRLDTGDSLVTIGERAFYMCRGLEKIYIPPSVKTIGAEALGWDCDGNLMKKQTELVILGETGTEAERYARDNDLTFMAEEPSAAAFAELQPIDEGIPAAAWAGLAVFGALGTAVLWLVFGKGSGDSLNNEDKD</sequence>
<dbReference type="OrthoDB" id="1819373at2"/>
<dbReference type="PANTHER" id="PTHR45661">
    <property type="entry name" value="SURFACE ANTIGEN"/>
    <property type="match status" value="1"/>
</dbReference>
<dbReference type="InterPro" id="IPR053139">
    <property type="entry name" value="Surface_bspA-like"/>
</dbReference>
<dbReference type="PANTHER" id="PTHR45661:SF3">
    <property type="entry name" value="IG-LIKE DOMAIN-CONTAINING PROTEIN"/>
    <property type="match status" value="1"/>
</dbReference>
<keyword evidence="1" id="KW-0472">Membrane</keyword>